<dbReference type="AlphaFoldDB" id="A0A6P4XDK9"/>
<feature type="transmembrane region" description="Helical" evidence="12">
    <location>
        <begin position="760"/>
        <end position="783"/>
    </location>
</feature>
<dbReference type="FunFam" id="1.10.2000.10:FF:000020">
    <property type="entry name" value="Uncharacterized protein"/>
    <property type="match status" value="1"/>
</dbReference>
<keyword evidence="5 9" id="KW-0420">Kringle</keyword>
<comment type="caution">
    <text evidence="9">Lacks conserved residue(s) required for the propagation of feature annotation.</text>
</comment>
<dbReference type="InterPro" id="IPR038050">
    <property type="entry name" value="Neuro_actylchol_rec"/>
</dbReference>
<dbReference type="CDD" id="cd00041">
    <property type="entry name" value="CUB"/>
    <property type="match status" value="1"/>
</dbReference>
<evidence type="ECO:0000313" key="18">
    <source>
        <dbReference type="RefSeq" id="XP_019614625.1"/>
    </source>
</evidence>
<feature type="disulfide bond" evidence="9">
    <location>
        <begin position="66"/>
        <end position="89"/>
    </location>
</feature>
<evidence type="ECO:0000259" key="14">
    <source>
        <dbReference type="PROSITE" id="PS50038"/>
    </source>
</evidence>
<dbReference type="KEGG" id="bbel:109462513"/>
<dbReference type="CDD" id="cd19051">
    <property type="entry name" value="LGIC_TM_cation"/>
    <property type="match status" value="1"/>
</dbReference>
<dbReference type="RefSeq" id="XP_019614625.1">
    <property type="nucleotide sequence ID" value="XM_019759066.1"/>
</dbReference>
<evidence type="ECO:0000259" key="15">
    <source>
        <dbReference type="PROSITE" id="PS50070"/>
    </source>
</evidence>
<dbReference type="SUPFAM" id="SSF90112">
    <property type="entry name" value="Neurotransmitter-gated ion-channel transmembrane pore"/>
    <property type="match status" value="1"/>
</dbReference>
<dbReference type="GO" id="GO:0005524">
    <property type="term" value="F:ATP binding"/>
    <property type="evidence" value="ECO:0007669"/>
    <property type="project" value="UniProtKB-KW"/>
</dbReference>
<dbReference type="PROSITE" id="PS50923">
    <property type="entry name" value="SUSHI"/>
    <property type="match status" value="1"/>
</dbReference>
<accession>A0A6P4XDK9</accession>
<organism evidence="17 18">
    <name type="scientific">Branchiostoma belcheri</name>
    <name type="common">Amphioxus</name>
    <dbReference type="NCBI Taxonomy" id="7741"/>
    <lineage>
        <taxon>Eukaryota</taxon>
        <taxon>Metazoa</taxon>
        <taxon>Chordata</taxon>
        <taxon>Cephalochordata</taxon>
        <taxon>Leptocardii</taxon>
        <taxon>Amphioxiformes</taxon>
        <taxon>Branchiostomatidae</taxon>
        <taxon>Branchiostoma</taxon>
    </lineage>
</organism>
<dbReference type="InterPro" id="IPR000001">
    <property type="entry name" value="Kringle"/>
</dbReference>
<dbReference type="Gene3D" id="2.70.170.10">
    <property type="entry name" value="Neurotransmitter-gated ion-channel ligand-binding domain"/>
    <property type="match status" value="1"/>
</dbReference>
<dbReference type="Pfam" id="PF00051">
    <property type="entry name" value="Kringle"/>
    <property type="match status" value="2"/>
</dbReference>
<dbReference type="Pfam" id="PF02931">
    <property type="entry name" value="Neur_chan_LBD"/>
    <property type="match status" value="1"/>
</dbReference>
<evidence type="ECO:0000256" key="10">
    <source>
        <dbReference type="PROSITE-ProRule" id="PRU00302"/>
    </source>
</evidence>
<dbReference type="FunFam" id="2.60.120.290:FF:000005">
    <property type="entry name" value="Procollagen C-endopeptidase enhancer 1"/>
    <property type="match status" value="1"/>
</dbReference>
<dbReference type="SMART" id="SM00063">
    <property type="entry name" value="FRI"/>
    <property type="match status" value="1"/>
</dbReference>
<evidence type="ECO:0000256" key="9">
    <source>
        <dbReference type="PROSITE-ProRule" id="PRU00121"/>
    </source>
</evidence>
<keyword evidence="7" id="KW-0067">ATP-binding</keyword>
<keyword evidence="12" id="KW-1133">Transmembrane helix</keyword>
<dbReference type="InterPro" id="IPR036790">
    <property type="entry name" value="Frizzled_dom_sf"/>
</dbReference>
<dbReference type="PANTHER" id="PTHR46335">
    <property type="entry name" value="CUBILIN"/>
    <property type="match status" value="1"/>
</dbReference>
<protein>
    <submittedName>
        <fullName evidence="18">Uncharacterized protein LOC109462513</fullName>
    </submittedName>
</protein>
<evidence type="ECO:0000256" key="12">
    <source>
        <dbReference type="SAM" id="Phobius"/>
    </source>
</evidence>
<evidence type="ECO:0000256" key="3">
    <source>
        <dbReference type="ARBA" id="ARBA00004479"/>
    </source>
</evidence>
<dbReference type="PROSITE" id="PS01180">
    <property type="entry name" value="CUB"/>
    <property type="match status" value="1"/>
</dbReference>
<feature type="disulfide bond" evidence="9">
    <location>
        <begin position="421"/>
        <end position="444"/>
    </location>
</feature>
<reference evidence="18" key="1">
    <citation type="submission" date="2025-08" db="UniProtKB">
        <authorList>
            <consortium name="RefSeq"/>
        </authorList>
    </citation>
    <scope>IDENTIFICATION</scope>
    <source>
        <tissue evidence="18">Gonad</tissue>
    </source>
</reference>
<dbReference type="Pfam" id="PF01392">
    <property type="entry name" value="Fz"/>
    <property type="match status" value="1"/>
</dbReference>
<dbReference type="OrthoDB" id="6369184at2759"/>
<name>A0A6P4XDK9_BRABE</name>
<dbReference type="GO" id="GO:0005886">
    <property type="term" value="C:plasma membrane"/>
    <property type="evidence" value="ECO:0007669"/>
    <property type="project" value="UniProtKB-SubCell"/>
</dbReference>
<dbReference type="PRINTS" id="PR00018">
    <property type="entry name" value="KRINGLE"/>
</dbReference>
<dbReference type="SUPFAM" id="SSF57440">
    <property type="entry name" value="Kringle-like"/>
    <property type="match status" value="2"/>
</dbReference>
<evidence type="ECO:0000256" key="11">
    <source>
        <dbReference type="SAM" id="MobiDB-lite"/>
    </source>
</evidence>
<dbReference type="InterPro" id="IPR013806">
    <property type="entry name" value="Kringle-like"/>
</dbReference>
<keyword evidence="8 9" id="KW-1015">Disulfide bond</keyword>
<dbReference type="InterPro" id="IPR000859">
    <property type="entry name" value="CUB_dom"/>
</dbReference>
<dbReference type="InterPro" id="IPR000436">
    <property type="entry name" value="Sushi_SCR_CCP_dom"/>
</dbReference>
<evidence type="ECO:0000259" key="13">
    <source>
        <dbReference type="PROSITE" id="PS01180"/>
    </source>
</evidence>
<keyword evidence="4" id="KW-0597">Phosphoprotein</keyword>
<dbReference type="InterPro" id="IPR035976">
    <property type="entry name" value="Sushi/SCR/CCP_sf"/>
</dbReference>
<feature type="transmembrane region" description="Helical" evidence="12">
    <location>
        <begin position="789"/>
        <end position="814"/>
    </location>
</feature>
<dbReference type="InterPro" id="IPR036055">
    <property type="entry name" value="LDL_receptor-like_sf"/>
</dbReference>
<evidence type="ECO:0000256" key="2">
    <source>
        <dbReference type="ARBA" id="ARBA00004162"/>
    </source>
</evidence>
<feature type="domain" description="CUB" evidence="13">
    <location>
        <begin position="96"/>
        <end position="205"/>
    </location>
</feature>
<dbReference type="SMART" id="SM00192">
    <property type="entry name" value="LDLa"/>
    <property type="match status" value="1"/>
</dbReference>
<dbReference type="PROSITE" id="PS50038">
    <property type="entry name" value="FZ"/>
    <property type="match status" value="1"/>
</dbReference>
<dbReference type="InterPro" id="IPR036734">
    <property type="entry name" value="Neur_chan_lig-bd_sf"/>
</dbReference>
<dbReference type="InterPro" id="IPR006029">
    <property type="entry name" value="Neurotrans-gated_channel_TM"/>
</dbReference>
<sequence length="972" mass="109250">MCASTMTSFKSLPPENCQQGNGASYRGTASMTETGKTCQRWNSQTPHQHQYTPVNYPLAGLENNYCRNPGSWHEIWCYTTDPGETWENCDVPVCVCDKRLTGDDGTFTSPNYPNLYPNGNECRYEISVTPPKVVRLTFTDFNLEERSDFLYVYDGNTTDEAWEIKRLHGANIPSPITSTRSIMTVRFTSNLSGNLKGFQANYTAVEKVLSTCEVGQFLCDDGVTCIKAWERCDGNNDCRDGEDEDANTCACQDIPESLRMCSDLEYDKMTLANPLNSAYTTVDDIARSNQFNAYRDLAVSGCHPRIKDYVCAIIAPRCNSSFSPNPRQMLPCRSWCEEVKYSCKHQPTWSIFPTCDMFHYNNCNNVRPSRTQTGVECFNGNGANYRGDEYRDPIGEGDCNRWDADIHPKKYPWSNLVDNKCRNPPVSARDIRPWCFTSSGFEYCDIMPCNTSIKGCKDPGKPLFGKRNPVLKFYWPYNRITYTCDTGFKFPKGSPPNTARCVQVNESTGEFDWATQKPKCVVDHKYKLQKDLLSETVYNVEVAPTTNLYIKAYVVNIINLDEKAEQIVTSYKAEWTWKDDRLTWDPERYGDFDHVFVSDELVWQPTLTLERNADTRYSGDFPNTEVRIDNDGEVTWPIAALASTTCTLDPFLFPQDNMTCAICWTVGEDYTIGCANQTTHHDTKVKNKNFLTCLNPEADIVTGEWTGKTTASSSNNEACLTITLKRDPTYHYSTTISPCLILIVLMIITFIMPIDKGDRIGFGVTVLLSMVVSLVVVTGFLPVSSTLPFIAMLIIVCMGLMALFMLWTVFILIIHDKKGPLPRWARTFFLKHMARAVFLGDLTKKLKNEEPTGDAVKNKVNDIEGHSNHAFKMDNGPSAGQVNPPPNVKNEVGATLIRLNGSVDKLDATVSQLSCSIDALAKACGADDDEEKSEYAWLAHVLDRLGLIFYIVAVAVAIPCTLFVGRKRVVPT</sequence>
<feature type="domain" description="FZ" evidence="14">
    <location>
        <begin position="246"/>
        <end position="380"/>
    </location>
</feature>
<dbReference type="InterPro" id="IPR006202">
    <property type="entry name" value="Neur_chan_lig-bd"/>
</dbReference>
<proteinExistence type="predicted"/>
<dbReference type="InterPro" id="IPR002172">
    <property type="entry name" value="LDrepeatLR_classA_rpt"/>
</dbReference>
<feature type="domain" description="Kringle" evidence="15">
    <location>
        <begin position="376"/>
        <end position="449"/>
    </location>
</feature>
<evidence type="ECO:0000256" key="7">
    <source>
        <dbReference type="ARBA" id="ARBA00022840"/>
    </source>
</evidence>
<dbReference type="InterPro" id="IPR036719">
    <property type="entry name" value="Neuro-gated_channel_TM_sf"/>
</dbReference>
<dbReference type="InterPro" id="IPR018056">
    <property type="entry name" value="Kringle_CS"/>
</dbReference>
<evidence type="ECO:0000313" key="17">
    <source>
        <dbReference type="Proteomes" id="UP000515135"/>
    </source>
</evidence>
<dbReference type="InterPro" id="IPR020067">
    <property type="entry name" value="Frizzled_dom"/>
</dbReference>
<feature type="domain" description="Sushi" evidence="16">
    <location>
        <begin position="454"/>
        <end position="522"/>
    </location>
</feature>
<dbReference type="CDD" id="cd00108">
    <property type="entry name" value="KR"/>
    <property type="match status" value="1"/>
</dbReference>
<dbReference type="SUPFAM" id="SSF57535">
    <property type="entry name" value="Complement control module/SCR domain"/>
    <property type="match status" value="1"/>
</dbReference>
<comment type="subcellular location">
    <subcellularLocation>
        <location evidence="2">Cell membrane</location>
        <topology evidence="2">Single-pass membrane protein</topology>
    </subcellularLocation>
    <subcellularLocation>
        <location evidence="1">Membrane</location>
        <topology evidence="1">Multi-pass membrane protein</topology>
    </subcellularLocation>
    <subcellularLocation>
        <location evidence="3">Membrane</location>
        <topology evidence="3">Single-pass type I membrane protein</topology>
    </subcellularLocation>
</comment>
<evidence type="ECO:0000256" key="5">
    <source>
        <dbReference type="ARBA" id="ARBA00022572"/>
    </source>
</evidence>
<keyword evidence="17" id="KW-1185">Reference proteome</keyword>
<dbReference type="SUPFAM" id="SSF49854">
    <property type="entry name" value="Spermadhesin, CUB domain"/>
    <property type="match status" value="1"/>
</dbReference>
<dbReference type="Proteomes" id="UP000515135">
    <property type="component" value="Unplaced"/>
</dbReference>
<dbReference type="SMART" id="SM00130">
    <property type="entry name" value="KR"/>
    <property type="match status" value="2"/>
</dbReference>
<dbReference type="Gene3D" id="1.20.58.390">
    <property type="entry name" value="Neurotransmitter-gated ion-channel transmembrane domain"/>
    <property type="match status" value="1"/>
</dbReference>
<dbReference type="Pfam" id="PF00431">
    <property type="entry name" value="CUB"/>
    <property type="match status" value="1"/>
</dbReference>
<dbReference type="CDD" id="cd00112">
    <property type="entry name" value="LDLa"/>
    <property type="match status" value="1"/>
</dbReference>
<dbReference type="Gene3D" id="4.10.400.10">
    <property type="entry name" value="Low-density Lipoprotein Receptor"/>
    <property type="match status" value="1"/>
</dbReference>
<evidence type="ECO:0000259" key="16">
    <source>
        <dbReference type="PROSITE" id="PS50923"/>
    </source>
</evidence>
<dbReference type="CDD" id="cd18989">
    <property type="entry name" value="LGIC_ECD_cation"/>
    <property type="match status" value="1"/>
</dbReference>
<feature type="disulfide bond" evidence="9">
    <location>
        <begin position="38"/>
        <end position="77"/>
    </location>
</feature>
<dbReference type="InterPro" id="IPR038178">
    <property type="entry name" value="Kringle_sf"/>
</dbReference>
<dbReference type="SUPFAM" id="SSF57424">
    <property type="entry name" value="LDL receptor-like module"/>
    <property type="match status" value="1"/>
</dbReference>
<keyword evidence="10" id="KW-0768">Sushi</keyword>
<feature type="disulfide bond" evidence="9">
    <location>
        <begin position="17"/>
        <end position="94"/>
    </location>
</feature>
<feature type="transmembrane region" description="Helical" evidence="12">
    <location>
        <begin position="730"/>
        <end position="753"/>
    </location>
</feature>
<dbReference type="Pfam" id="PF02932">
    <property type="entry name" value="Neur_chan_memb"/>
    <property type="match status" value="1"/>
</dbReference>
<dbReference type="PROSITE" id="PS00021">
    <property type="entry name" value="KRINGLE_1"/>
    <property type="match status" value="1"/>
</dbReference>
<evidence type="ECO:0000256" key="8">
    <source>
        <dbReference type="ARBA" id="ARBA00023157"/>
    </source>
</evidence>
<feature type="region of interest" description="Disordered" evidence="11">
    <location>
        <begin position="1"/>
        <end position="24"/>
    </location>
</feature>
<evidence type="ECO:0000256" key="6">
    <source>
        <dbReference type="ARBA" id="ARBA00022741"/>
    </source>
</evidence>
<evidence type="ECO:0000256" key="1">
    <source>
        <dbReference type="ARBA" id="ARBA00004141"/>
    </source>
</evidence>
<dbReference type="Gene3D" id="2.10.70.10">
    <property type="entry name" value="Complement Module, domain 1"/>
    <property type="match status" value="1"/>
</dbReference>
<dbReference type="Pfam" id="PF00057">
    <property type="entry name" value="Ldl_recept_a"/>
    <property type="match status" value="1"/>
</dbReference>
<dbReference type="FunFam" id="1.20.58.390:FF:000072">
    <property type="entry name" value="Uncharacterized protein"/>
    <property type="match status" value="1"/>
</dbReference>
<dbReference type="FunFam" id="2.70.170.10:FF:000082">
    <property type="entry name" value="Uncharacterized protein"/>
    <property type="match status" value="1"/>
</dbReference>
<dbReference type="PROSITE" id="PS50070">
    <property type="entry name" value="KRINGLE_2"/>
    <property type="match status" value="2"/>
</dbReference>
<dbReference type="Gene3D" id="1.10.2000.10">
    <property type="entry name" value="Frizzled cysteine-rich domain"/>
    <property type="match status" value="1"/>
</dbReference>
<dbReference type="FunFam" id="2.40.20.10:FF:000025">
    <property type="entry name" value="Plasminogen"/>
    <property type="match status" value="1"/>
</dbReference>
<dbReference type="Gene3D" id="2.60.120.290">
    <property type="entry name" value="Spermadhesin, CUB domain"/>
    <property type="match status" value="1"/>
</dbReference>
<dbReference type="InterPro" id="IPR035914">
    <property type="entry name" value="Sperma_CUB_dom_sf"/>
</dbReference>
<feature type="transmembrane region" description="Helical" evidence="12">
    <location>
        <begin position="947"/>
        <end position="965"/>
    </location>
</feature>
<dbReference type="GO" id="GO:0005230">
    <property type="term" value="F:extracellular ligand-gated monoatomic ion channel activity"/>
    <property type="evidence" value="ECO:0007669"/>
    <property type="project" value="InterPro"/>
</dbReference>
<dbReference type="PROSITE" id="PS50068">
    <property type="entry name" value="LDLRA_2"/>
    <property type="match status" value="1"/>
</dbReference>
<feature type="domain" description="Kringle" evidence="15">
    <location>
        <begin position="16"/>
        <end position="94"/>
    </location>
</feature>
<keyword evidence="6" id="KW-0547">Nucleotide-binding</keyword>
<evidence type="ECO:0000256" key="4">
    <source>
        <dbReference type="ARBA" id="ARBA00022553"/>
    </source>
</evidence>
<dbReference type="SUPFAM" id="SSF63501">
    <property type="entry name" value="Frizzled cysteine-rich domain"/>
    <property type="match status" value="1"/>
</dbReference>
<dbReference type="SUPFAM" id="SSF63712">
    <property type="entry name" value="Nicotinic receptor ligand binding domain-like"/>
    <property type="match status" value="1"/>
</dbReference>
<keyword evidence="12" id="KW-0472">Membrane</keyword>
<keyword evidence="12" id="KW-0812">Transmembrane</keyword>
<dbReference type="CDD" id="cd07066">
    <property type="entry name" value="CRD_FZ"/>
    <property type="match status" value="1"/>
</dbReference>
<dbReference type="SMART" id="SM00042">
    <property type="entry name" value="CUB"/>
    <property type="match status" value="1"/>
</dbReference>
<dbReference type="Gene3D" id="2.40.20.10">
    <property type="entry name" value="Plasminogen Kringle 4"/>
    <property type="match status" value="2"/>
</dbReference>
<dbReference type="GeneID" id="109462513"/>
<dbReference type="PANTHER" id="PTHR46335:SF1">
    <property type="entry name" value="CUBILIN"/>
    <property type="match status" value="1"/>
</dbReference>
<gene>
    <name evidence="18" type="primary">LOC109462513</name>
</gene>